<evidence type="ECO:0000313" key="15">
    <source>
        <dbReference type="Proteomes" id="UP000654482"/>
    </source>
</evidence>
<evidence type="ECO:0000259" key="13">
    <source>
        <dbReference type="SMART" id="SM00934"/>
    </source>
</evidence>
<feature type="active site" description="Proton donor" evidence="9">
    <location>
        <position position="60"/>
    </location>
</feature>
<feature type="binding site" evidence="9 11">
    <location>
        <position position="186"/>
    </location>
    <ligand>
        <name>substrate</name>
    </ligand>
</feature>
<accession>A0A8J7B702</accession>
<dbReference type="NCBIfam" id="NF001273">
    <property type="entry name" value="PRK00230.1"/>
    <property type="match status" value="1"/>
</dbReference>
<dbReference type="Pfam" id="PF00215">
    <property type="entry name" value="OMPdecase"/>
    <property type="match status" value="1"/>
</dbReference>
<dbReference type="InterPro" id="IPR014732">
    <property type="entry name" value="OMPdecase"/>
</dbReference>
<dbReference type="AlphaFoldDB" id="A0A8J7B702"/>
<feature type="domain" description="Orotidine 5'-phosphate decarboxylase" evidence="13">
    <location>
        <begin position="4"/>
        <end position="222"/>
    </location>
</feature>
<dbReference type="Gene3D" id="3.20.20.70">
    <property type="entry name" value="Aldolase class I"/>
    <property type="match status" value="1"/>
</dbReference>
<evidence type="ECO:0000256" key="5">
    <source>
        <dbReference type="ARBA" id="ARBA00022975"/>
    </source>
</evidence>
<dbReference type="UniPathway" id="UPA00070">
    <property type="reaction ID" value="UER00120"/>
</dbReference>
<comment type="pathway">
    <text evidence="2 9 12">Pyrimidine metabolism; UMP biosynthesis via de novo pathway; UMP from orotate: step 2/2.</text>
</comment>
<dbReference type="EC" id="4.1.1.23" evidence="9"/>
<feature type="active site" description="For OMPdecase activity" evidence="10">
    <location>
        <position position="60"/>
    </location>
</feature>
<evidence type="ECO:0000256" key="3">
    <source>
        <dbReference type="ARBA" id="ARBA00011738"/>
    </source>
</evidence>
<dbReference type="CDD" id="cd04725">
    <property type="entry name" value="OMP_decarboxylase_like"/>
    <property type="match status" value="1"/>
</dbReference>
<dbReference type="SMART" id="SM00934">
    <property type="entry name" value="OMPdecase"/>
    <property type="match status" value="1"/>
</dbReference>
<dbReference type="RefSeq" id="WP_194028073.1">
    <property type="nucleotide sequence ID" value="NZ_JADEWZ010000004.1"/>
</dbReference>
<comment type="similarity">
    <text evidence="8 9">Belongs to the OMP decarboxylase family. Type 1 subfamily.</text>
</comment>
<feature type="binding site" evidence="9 11">
    <location>
        <position position="115"/>
    </location>
    <ligand>
        <name>substrate</name>
    </ligand>
</feature>
<gene>
    <name evidence="9 14" type="primary">pyrF</name>
    <name evidence="14" type="ORF">IQ249_03610</name>
</gene>
<feature type="active site" description="For OMPdecase activity" evidence="10">
    <location>
        <position position="63"/>
    </location>
</feature>
<protein>
    <recommendedName>
        <fullName evidence="9">Orotidine 5'-phosphate decarboxylase</fullName>
        <ecNumber evidence="9">4.1.1.23</ecNumber>
    </recommendedName>
    <alternativeName>
        <fullName evidence="9">OMP decarboxylase</fullName>
        <shortName evidence="9">OMPDCase</shortName>
        <shortName evidence="9">OMPdecase</shortName>
    </alternativeName>
</protein>
<dbReference type="InterPro" id="IPR047596">
    <property type="entry name" value="OMPdecase_bac"/>
</dbReference>
<evidence type="ECO:0000256" key="4">
    <source>
        <dbReference type="ARBA" id="ARBA00022793"/>
    </source>
</evidence>
<dbReference type="GO" id="GO:0005829">
    <property type="term" value="C:cytosol"/>
    <property type="evidence" value="ECO:0007669"/>
    <property type="project" value="TreeGrafter"/>
</dbReference>
<feature type="binding site" evidence="9 11">
    <location>
        <position position="177"/>
    </location>
    <ligand>
        <name>substrate</name>
    </ligand>
</feature>
<dbReference type="PANTHER" id="PTHR32119:SF2">
    <property type="entry name" value="OROTIDINE 5'-PHOSPHATE DECARBOXYLASE"/>
    <property type="match status" value="1"/>
</dbReference>
<proteinExistence type="inferred from homology"/>
<dbReference type="SUPFAM" id="SSF51366">
    <property type="entry name" value="Ribulose-phoshate binding barrel"/>
    <property type="match status" value="1"/>
</dbReference>
<feature type="binding site" evidence="9 11">
    <location>
        <position position="10"/>
    </location>
    <ligand>
        <name>substrate</name>
    </ligand>
</feature>
<feature type="binding site" evidence="9 11">
    <location>
        <position position="207"/>
    </location>
    <ligand>
        <name>substrate</name>
    </ligand>
</feature>
<comment type="function">
    <text evidence="1 9">Catalyzes the decarboxylation of orotidine 5'-monophosphate (OMP) to uridine 5'-monophosphate (UMP).</text>
</comment>
<keyword evidence="4 9" id="KW-0210">Decarboxylase</keyword>
<dbReference type="InterPro" id="IPR018089">
    <property type="entry name" value="OMPdecase_AS"/>
</dbReference>
<evidence type="ECO:0000256" key="8">
    <source>
        <dbReference type="ARBA" id="ARBA00061012"/>
    </source>
</evidence>
<dbReference type="GO" id="GO:0006207">
    <property type="term" value="P:'de novo' pyrimidine nucleobase biosynthetic process"/>
    <property type="evidence" value="ECO:0007669"/>
    <property type="project" value="InterPro"/>
</dbReference>
<evidence type="ECO:0000256" key="9">
    <source>
        <dbReference type="HAMAP-Rule" id="MF_01200"/>
    </source>
</evidence>
<feature type="binding site" evidence="9">
    <location>
        <begin position="58"/>
        <end position="67"/>
    </location>
    <ligand>
        <name>substrate</name>
    </ligand>
</feature>
<keyword evidence="15" id="KW-1185">Reference proteome</keyword>
<evidence type="ECO:0000256" key="12">
    <source>
        <dbReference type="RuleBase" id="RU000512"/>
    </source>
</evidence>
<evidence type="ECO:0000256" key="2">
    <source>
        <dbReference type="ARBA" id="ARBA00004861"/>
    </source>
</evidence>
<dbReference type="InterPro" id="IPR011060">
    <property type="entry name" value="RibuloseP-bd_barrel"/>
</dbReference>
<evidence type="ECO:0000256" key="11">
    <source>
        <dbReference type="PIRSR" id="PIRSR614732-2"/>
    </source>
</evidence>
<dbReference type="HAMAP" id="MF_01200_B">
    <property type="entry name" value="OMPdecase_type1_B"/>
    <property type="match status" value="1"/>
</dbReference>
<dbReference type="InterPro" id="IPR013785">
    <property type="entry name" value="Aldolase_TIM"/>
</dbReference>
<comment type="catalytic activity">
    <reaction evidence="7 9 12">
        <text>orotidine 5'-phosphate + H(+) = UMP + CO2</text>
        <dbReference type="Rhea" id="RHEA:11596"/>
        <dbReference type="ChEBI" id="CHEBI:15378"/>
        <dbReference type="ChEBI" id="CHEBI:16526"/>
        <dbReference type="ChEBI" id="CHEBI:57538"/>
        <dbReference type="ChEBI" id="CHEBI:57865"/>
        <dbReference type="EC" id="4.1.1.23"/>
    </reaction>
</comment>
<keyword evidence="5 9" id="KW-0665">Pyrimidine biosynthesis</keyword>
<name>A0A8J7B702_9CYAN</name>
<dbReference type="FunFam" id="3.20.20.70:FF:000015">
    <property type="entry name" value="Orotidine 5'-phosphate decarboxylase"/>
    <property type="match status" value="1"/>
</dbReference>
<evidence type="ECO:0000256" key="7">
    <source>
        <dbReference type="ARBA" id="ARBA00049157"/>
    </source>
</evidence>
<dbReference type="GO" id="GO:0044205">
    <property type="term" value="P:'de novo' UMP biosynthetic process"/>
    <property type="evidence" value="ECO:0007669"/>
    <property type="project" value="UniProtKB-UniRule"/>
</dbReference>
<dbReference type="Proteomes" id="UP000654482">
    <property type="component" value="Unassembled WGS sequence"/>
</dbReference>
<dbReference type="EMBL" id="JADEWZ010000004">
    <property type="protein sequence ID" value="MBE9114979.1"/>
    <property type="molecule type" value="Genomic_DNA"/>
</dbReference>
<feature type="active site" description="For OMPdecase activity" evidence="10">
    <location>
        <position position="58"/>
    </location>
</feature>
<dbReference type="PANTHER" id="PTHR32119">
    <property type="entry name" value="OROTIDINE 5'-PHOSPHATE DECARBOXYLASE"/>
    <property type="match status" value="1"/>
</dbReference>
<evidence type="ECO:0000256" key="1">
    <source>
        <dbReference type="ARBA" id="ARBA00002356"/>
    </source>
</evidence>
<dbReference type="PROSITE" id="PS00156">
    <property type="entry name" value="OMPDECASE"/>
    <property type="match status" value="1"/>
</dbReference>
<feature type="binding site" evidence="9 11">
    <location>
        <position position="31"/>
    </location>
    <ligand>
        <name>substrate</name>
    </ligand>
</feature>
<comment type="caution">
    <text evidence="14">The sequence shown here is derived from an EMBL/GenBank/DDBJ whole genome shotgun (WGS) entry which is preliminary data.</text>
</comment>
<organism evidence="14 15">
    <name type="scientific">Lusitaniella coriacea LEGE 07157</name>
    <dbReference type="NCBI Taxonomy" id="945747"/>
    <lineage>
        <taxon>Bacteria</taxon>
        <taxon>Bacillati</taxon>
        <taxon>Cyanobacteriota</taxon>
        <taxon>Cyanophyceae</taxon>
        <taxon>Spirulinales</taxon>
        <taxon>Lusitaniellaceae</taxon>
        <taxon>Lusitaniella</taxon>
    </lineage>
</organism>
<dbReference type="GO" id="GO:0004590">
    <property type="term" value="F:orotidine-5'-phosphate decarboxylase activity"/>
    <property type="evidence" value="ECO:0007669"/>
    <property type="project" value="UniProtKB-UniRule"/>
</dbReference>
<evidence type="ECO:0000256" key="10">
    <source>
        <dbReference type="PIRSR" id="PIRSR614732-1"/>
    </source>
</evidence>
<evidence type="ECO:0000256" key="6">
    <source>
        <dbReference type="ARBA" id="ARBA00023239"/>
    </source>
</evidence>
<evidence type="ECO:0000313" key="14">
    <source>
        <dbReference type="EMBL" id="MBE9114979.1"/>
    </source>
</evidence>
<sequence>MNDKIIVPLDVPTLDGAIALLDRLPQVSFWKVGLELFISTGTDILKILKERDKRIFLDLKLHDIPNTVAGACRAAAKHDVDFLTIHATAGRAALQAALDGVRGSKTQLLAVTLLTSLDARELAFDLKVPLELPEYALHMALLAEETGIHGAVCSPREVSQLQRVCGDDFTFVCPGVRPTGSAIGDQRRVMTPSQALKAGATYLVIGRPITAASDPIAAWEQICQEMESVS</sequence>
<dbReference type="InterPro" id="IPR001754">
    <property type="entry name" value="OMPdeCOase_dom"/>
</dbReference>
<feature type="binding site" evidence="9 11">
    <location>
        <position position="206"/>
    </location>
    <ligand>
        <name>substrate</name>
    </ligand>
</feature>
<reference evidence="14" key="1">
    <citation type="submission" date="2020-10" db="EMBL/GenBank/DDBJ databases">
        <authorList>
            <person name="Castelo-Branco R."/>
            <person name="Eusebio N."/>
            <person name="Adriana R."/>
            <person name="Vieira A."/>
            <person name="Brugerolle De Fraissinette N."/>
            <person name="Rezende De Castro R."/>
            <person name="Schneider M.P."/>
            <person name="Vasconcelos V."/>
            <person name="Leao P.N."/>
        </authorList>
    </citation>
    <scope>NUCLEOTIDE SEQUENCE</scope>
    <source>
        <strain evidence="14">LEGE 07157</strain>
    </source>
</reference>
<keyword evidence="6 9" id="KW-0456">Lyase</keyword>
<dbReference type="NCBIfam" id="TIGR01740">
    <property type="entry name" value="pyrF"/>
    <property type="match status" value="1"/>
</dbReference>
<comment type="subunit">
    <text evidence="3 9">Homodimer.</text>
</comment>